<dbReference type="InterPro" id="IPR029000">
    <property type="entry name" value="Cyclophilin-like_dom_sf"/>
</dbReference>
<keyword evidence="6" id="KW-0413">Isomerase</keyword>
<dbReference type="EMBL" id="OV121138">
    <property type="protein sequence ID" value="CAH0561257.1"/>
    <property type="molecule type" value="Genomic_DNA"/>
</dbReference>
<dbReference type="InterPro" id="IPR019734">
    <property type="entry name" value="TPR_rpt"/>
</dbReference>
<evidence type="ECO:0000256" key="6">
    <source>
        <dbReference type="ARBA" id="ARBA00023235"/>
    </source>
</evidence>
<feature type="repeat" description="TPR" evidence="7">
    <location>
        <begin position="299"/>
        <end position="332"/>
    </location>
</feature>
<accession>A0A9P0BCF8</accession>
<dbReference type="InterPro" id="IPR020892">
    <property type="entry name" value="Cyclophilin-type_PPIase_CS"/>
</dbReference>
<evidence type="ECO:0000256" key="2">
    <source>
        <dbReference type="ARBA" id="ARBA00013194"/>
    </source>
</evidence>
<evidence type="ECO:0000256" key="5">
    <source>
        <dbReference type="ARBA" id="ARBA00023110"/>
    </source>
</evidence>
<dbReference type="GO" id="GO:0006457">
    <property type="term" value="P:protein folding"/>
    <property type="evidence" value="ECO:0007669"/>
    <property type="project" value="InterPro"/>
</dbReference>
<dbReference type="PROSITE" id="PS00170">
    <property type="entry name" value="CSA_PPIASE_1"/>
    <property type="match status" value="1"/>
</dbReference>
<keyword evidence="10" id="KW-1185">Reference proteome</keyword>
<name>A0A9P0BCF8_BRAAE</name>
<dbReference type="PROSITE" id="PS50005">
    <property type="entry name" value="TPR"/>
    <property type="match status" value="1"/>
</dbReference>
<dbReference type="PROSITE" id="PS50072">
    <property type="entry name" value="CSA_PPIASE_2"/>
    <property type="match status" value="1"/>
</dbReference>
<keyword evidence="3" id="KW-0677">Repeat</keyword>
<keyword evidence="5" id="KW-0697">Rotamase</keyword>
<dbReference type="Pfam" id="PF00160">
    <property type="entry name" value="Pro_isomerase"/>
    <property type="match status" value="1"/>
</dbReference>
<dbReference type="SUPFAM" id="SSF50891">
    <property type="entry name" value="Cyclophilin-like"/>
    <property type="match status" value="1"/>
</dbReference>
<dbReference type="InterPro" id="IPR011990">
    <property type="entry name" value="TPR-like_helical_dom_sf"/>
</dbReference>
<dbReference type="PANTHER" id="PTHR11071:SF561">
    <property type="entry name" value="PEPTIDYL-PROLYL CIS-TRANS ISOMERASE D-RELATED"/>
    <property type="match status" value="1"/>
</dbReference>
<dbReference type="GO" id="GO:0016018">
    <property type="term" value="F:cyclosporin A binding"/>
    <property type="evidence" value="ECO:0007669"/>
    <property type="project" value="TreeGrafter"/>
</dbReference>
<dbReference type="GO" id="GO:0005739">
    <property type="term" value="C:mitochondrion"/>
    <property type="evidence" value="ECO:0007669"/>
    <property type="project" value="TreeGrafter"/>
</dbReference>
<sequence length="362" mass="41074">MSETTEINPYVFLDVSFGAAKAGRIVIELYENVVPKTVRNFRSLCTGMQISKCTGKPMHYKGTKFHRVVPQFLAQAGDVTEISGQGGESIYGQTFDDENFKISHNTEGMVGMANNGPNTNSSQFYITTVPCSHLDGRNVAFGRVVKGLNIVIEMGDIARNNETPTEDITITDCGEYEPGEPFNIEECDETEDKYPPWPNDWDVPGSEEKTVLDAIEKIKNSGSHFFYKSNFTDSERKYKKALRYIDWYLLESDGKSNCDLEKTKLTLLLNLATVKQKMRKYKEVVQLCSQVIESHPGNGKAYYRRAQARLGSKDYDKALDDLNTAITLHPNDKNIQDFLELTKKTKLVYLKQEKKVFSRLFQ</sequence>
<reference evidence="9" key="1">
    <citation type="submission" date="2021-12" db="EMBL/GenBank/DDBJ databases">
        <authorList>
            <person name="King R."/>
        </authorList>
    </citation>
    <scope>NUCLEOTIDE SEQUENCE</scope>
</reference>
<evidence type="ECO:0000256" key="3">
    <source>
        <dbReference type="ARBA" id="ARBA00022737"/>
    </source>
</evidence>
<keyword evidence="4 7" id="KW-0802">TPR repeat</keyword>
<dbReference type="InterPro" id="IPR002130">
    <property type="entry name" value="Cyclophilin-type_PPIase_dom"/>
</dbReference>
<dbReference type="GO" id="GO:0003755">
    <property type="term" value="F:peptidyl-prolyl cis-trans isomerase activity"/>
    <property type="evidence" value="ECO:0007669"/>
    <property type="project" value="UniProtKB-KW"/>
</dbReference>
<dbReference type="SUPFAM" id="SSF48452">
    <property type="entry name" value="TPR-like"/>
    <property type="match status" value="1"/>
</dbReference>
<dbReference type="AlphaFoldDB" id="A0A9P0BCF8"/>
<evidence type="ECO:0000256" key="4">
    <source>
        <dbReference type="ARBA" id="ARBA00022803"/>
    </source>
</evidence>
<evidence type="ECO:0000256" key="7">
    <source>
        <dbReference type="PROSITE-ProRule" id="PRU00339"/>
    </source>
</evidence>
<dbReference type="PRINTS" id="PR00153">
    <property type="entry name" value="CSAPPISMRASE"/>
</dbReference>
<dbReference type="Pfam" id="PF00515">
    <property type="entry name" value="TPR_1"/>
    <property type="match status" value="1"/>
</dbReference>
<evidence type="ECO:0000256" key="1">
    <source>
        <dbReference type="ARBA" id="ARBA00000971"/>
    </source>
</evidence>
<dbReference type="SMART" id="SM00028">
    <property type="entry name" value="TPR"/>
    <property type="match status" value="2"/>
</dbReference>
<proteinExistence type="predicted"/>
<dbReference type="FunFam" id="2.40.100.10:FF:000048">
    <property type="entry name" value="Peptidyl-prolyl cis-trans isomerase"/>
    <property type="match status" value="1"/>
</dbReference>
<dbReference type="Gene3D" id="2.40.100.10">
    <property type="entry name" value="Cyclophilin-like"/>
    <property type="match status" value="1"/>
</dbReference>
<evidence type="ECO:0000313" key="10">
    <source>
        <dbReference type="Proteomes" id="UP001154078"/>
    </source>
</evidence>
<dbReference type="OrthoDB" id="407558at2759"/>
<organism evidence="9 10">
    <name type="scientific">Brassicogethes aeneus</name>
    <name type="common">Rape pollen beetle</name>
    <name type="synonym">Meligethes aeneus</name>
    <dbReference type="NCBI Taxonomy" id="1431903"/>
    <lineage>
        <taxon>Eukaryota</taxon>
        <taxon>Metazoa</taxon>
        <taxon>Ecdysozoa</taxon>
        <taxon>Arthropoda</taxon>
        <taxon>Hexapoda</taxon>
        <taxon>Insecta</taxon>
        <taxon>Pterygota</taxon>
        <taxon>Neoptera</taxon>
        <taxon>Endopterygota</taxon>
        <taxon>Coleoptera</taxon>
        <taxon>Polyphaga</taxon>
        <taxon>Cucujiformia</taxon>
        <taxon>Nitidulidae</taxon>
        <taxon>Meligethinae</taxon>
        <taxon>Brassicogethes</taxon>
    </lineage>
</organism>
<dbReference type="Proteomes" id="UP001154078">
    <property type="component" value="Chromosome 7"/>
</dbReference>
<comment type="catalytic activity">
    <reaction evidence="1">
        <text>[protein]-peptidylproline (omega=180) = [protein]-peptidylproline (omega=0)</text>
        <dbReference type="Rhea" id="RHEA:16237"/>
        <dbReference type="Rhea" id="RHEA-COMP:10747"/>
        <dbReference type="Rhea" id="RHEA-COMP:10748"/>
        <dbReference type="ChEBI" id="CHEBI:83833"/>
        <dbReference type="ChEBI" id="CHEBI:83834"/>
        <dbReference type="EC" id="5.2.1.8"/>
    </reaction>
</comment>
<dbReference type="Gene3D" id="1.25.40.10">
    <property type="entry name" value="Tetratricopeptide repeat domain"/>
    <property type="match status" value="1"/>
</dbReference>
<evidence type="ECO:0000313" key="9">
    <source>
        <dbReference type="EMBL" id="CAH0561257.1"/>
    </source>
</evidence>
<protein>
    <recommendedName>
        <fullName evidence="2">peptidylprolyl isomerase</fullName>
        <ecNumber evidence="2">5.2.1.8</ecNumber>
    </recommendedName>
</protein>
<gene>
    <name evidence="9" type="ORF">MELIAE_LOCUS10833</name>
</gene>
<dbReference type="EC" id="5.2.1.8" evidence="2"/>
<evidence type="ECO:0000259" key="8">
    <source>
        <dbReference type="PROSITE" id="PS50072"/>
    </source>
</evidence>
<feature type="domain" description="PPIase cyclophilin-type" evidence="8">
    <location>
        <begin position="12"/>
        <end position="175"/>
    </location>
</feature>
<dbReference type="PANTHER" id="PTHR11071">
    <property type="entry name" value="PEPTIDYL-PROLYL CIS-TRANS ISOMERASE"/>
    <property type="match status" value="1"/>
</dbReference>
<dbReference type="FunFam" id="1.25.40.10:FF:000029">
    <property type="entry name" value="peptidyl-prolyl cis-trans isomerase D"/>
    <property type="match status" value="1"/>
</dbReference>